<dbReference type="Proteomes" id="UP000196158">
    <property type="component" value="Unassembled WGS sequence"/>
</dbReference>
<dbReference type="InterPro" id="IPR012491">
    <property type="entry name" value="Red1/Rec10"/>
</dbReference>
<organism evidence="1 2">
    <name type="scientific">Maudiozyma saulgeensis</name>
    <dbReference type="NCBI Taxonomy" id="1789683"/>
    <lineage>
        <taxon>Eukaryota</taxon>
        <taxon>Fungi</taxon>
        <taxon>Dikarya</taxon>
        <taxon>Ascomycota</taxon>
        <taxon>Saccharomycotina</taxon>
        <taxon>Saccharomycetes</taxon>
        <taxon>Saccharomycetales</taxon>
        <taxon>Saccharomycetaceae</taxon>
        <taxon>Maudiozyma</taxon>
    </lineage>
</organism>
<proteinExistence type="predicted"/>
<name>A0A1X7QZN6_9SACH</name>
<protein>
    <submittedName>
        <fullName evidence="1">Similar to Saccharomyces cerevisiae YLR263W RED1 Protein component of the synaptonemal complex axial elements, involved in chromosome segregation during the first meiotic division</fullName>
    </submittedName>
</protein>
<accession>A0A1X7QZN6</accession>
<evidence type="ECO:0000313" key="1">
    <source>
        <dbReference type="EMBL" id="SMN18913.1"/>
    </source>
</evidence>
<dbReference type="Pfam" id="PF07964">
    <property type="entry name" value="Red1"/>
    <property type="match status" value="1"/>
</dbReference>
<dbReference type="GO" id="GO:0007131">
    <property type="term" value="P:reciprocal meiotic recombination"/>
    <property type="evidence" value="ECO:0007669"/>
    <property type="project" value="InterPro"/>
</dbReference>
<dbReference type="OrthoDB" id="3980800at2759"/>
<gene>
    <name evidence="1" type="ORF">KASA_0P00264G</name>
</gene>
<sequence length="733" mass="84778">MILKQKKKNLKKCFVDPISIKNELLNDSKFNDTLSSLINVTFEIPCKGENWKLCILFIKIINQIPSISDFFLQNIINKIDSYKISFQLFCENCSNLQQLIFIMLLLSKINLSKRKNYFGNKLYQILNPKFNNDWHSQEKILLYVLKIQQKSGSINPIFKPTNVYYKYSETGLNNDLEINNNNWFSFIQFVRDKMYLWSNFGLCVEFYRPSIYTFKNLKEEIIFQLQNETSINLINNSNNSDQFQKDLKKIKYLQIIFDNNSFRDEFFTFCKKRQKISQSIGIISLNYLDIEEEHDPNVPEGSNGDNSEIITSLPEVINKMIDDGKELNVPKINQVFSKPSTQLATPDDSDQRDNLDEWKIDETPVEVQSMIIPKQRNAEDVTVSKVKSTRIEVENTTDISKKIEEDKNPEDLPLIPNNSSLEITKFETNITNHKIQKAEKRVAAVNKKTEVINNNKKNISILNNIFKVDAKKPNKRLKNKVIKKRIKAPRQAKLSNVQQIITIPSQDINSKDAKSIPSNIDKKYDGPVLRTRALKKVNAVSCAKETKPIKTSINVPITKQKDNNSIHISPVITSDSKEDLVFETGNNNVLNVNDVSEQNHSKDDKDKMNILQESTTIINTTPSNLLTAQICNTSLFDTQNFTNELQAQINRSVLTFSNELTRKLDIINDEMNNRILKDLSTKYQGLIEEFQTKFQNDTEKIFQFISNFQHLLLLPEDELKNEIRKSCNSSTNK</sequence>
<evidence type="ECO:0000313" key="2">
    <source>
        <dbReference type="Proteomes" id="UP000196158"/>
    </source>
</evidence>
<dbReference type="STRING" id="1789683.A0A1X7QZN6"/>
<dbReference type="AlphaFoldDB" id="A0A1X7QZN6"/>
<dbReference type="EMBL" id="FXLY01000003">
    <property type="protein sequence ID" value="SMN18913.1"/>
    <property type="molecule type" value="Genomic_DNA"/>
</dbReference>
<keyword evidence="2" id="KW-1185">Reference proteome</keyword>
<reference evidence="1 2" key="1">
    <citation type="submission" date="2017-04" db="EMBL/GenBank/DDBJ databases">
        <authorList>
            <person name="Afonso C.L."/>
            <person name="Miller P.J."/>
            <person name="Scott M.A."/>
            <person name="Spackman E."/>
            <person name="Goraichik I."/>
            <person name="Dimitrov K.M."/>
            <person name="Suarez D.L."/>
            <person name="Swayne D.E."/>
        </authorList>
    </citation>
    <scope>NUCLEOTIDE SEQUENCE [LARGE SCALE GENOMIC DNA]</scope>
</reference>